<feature type="compositionally biased region" description="Low complexity" evidence="1">
    <location>
        <begin position="281"/>
        <end position="297"/>
    </location>
</feature>
<dbReference type="GO" id="GO:0006357">
    <property type="term" value="P:regulation of transcription by RNA polymerase II"/>
    <property type="evidence" value="ECO:0007669"/>
    <property type="project" value="TreeGrafter"/>
</dbReference>
<dbReference type="GO" id="GO:0003714">
    <property type="term" value="F:transcription corepressor activity"/>
    <property type="evidence" value="ECO:0007669"/>
    <property type="project" value="InterPro"/>
</dbReference>
<evidence type="ECO:0000313" key="2">
    <source>
        <dbReference type="EMBL" id="WFD45328.1"/>
    </source>
</evidence>
<dbReference type="Proteomes" id="UP001214628">
    <property type="component" value="Chromosome 8"/>
</dbReference>
<dbReference type="GO" id="GO:0030968">
    <property type="term" value="P:endoplasmic reticulum unfolded protein response"/>
    <property type="evidence" value="ECO:0007669"/>
    <property type="project" value="TreeGrafter"/>
</dbReference>
<protein>
    <submittedName>
        <fullName evidence="2">Transcriptional regulator opi1</fullName>
    </submittedName>
</protein>
<dbReference type="InterPro" id="IPR013927">
    <property type="entry name" value="TF_Opi1_Ccg-8"/>
</dbReference>
<accession>A0AAF0JG94</accession>
<gene>
    <name evidence="2" type="primary">OPI1</name>
    <name evidence="2" type="ORF">MPSI1_004010</name>
</gene>
<name>A0AAF0JG94_9BASI</name>
<evidence type="ECO:0000256" key="1">
    <source>
        <dbReference type="SAM" id="MobiDB-lite"/>
    </source>
</evidence>
<dbReference type="GO" id="GO:0005634">
    <property type="term" value="C:nucleus"/>
    <property type="evidence" value="ECO:0007669"/>
    <property type="project" value="TreeGrafter"/>
</dbReference>
<feature type="compositionally biased region" description="Polar residues" evidence="1">
    <location>
        <begin position="218"/>
        <end position="229"/>
    </location>
</feature>
<feature type="compositionally biased region" description="Polar residues" evidence="1">
    <location>
        <begin position="304"/>
        <end position="315"/>
    </location>
</feature>
<evidence type="ECO:0000313" key="3">
    <source>
        <dbReference type="Proteomes" id="UP001214628"/>
    </source>
</evidence>
<dbReference type="AlphaFoldDB" id="A0AAF0JG94"/>
<feature type="region of interest" description="Disordered" evidence="1">
    <location>
        <begin position="1"/>
        <end position="39"/>
    </location>
</feature>
<dbReference type="PANTHER" id="PTHR38406">
    <property type="entry name" value="TRANSCRIPTIONAL REPRESSOR OPI1"/>
    <property type="match status" value="1"/>
</dbReference>
<dbReference type="GO" id="GO:0005783">
    <property type="term" value="C:endoplasmic reticulum"/>
    <property type="evidence" value="ECO:0007669"/>
    <property type="project" value="TreeGrafter"/>
</dbReference>
<dbReference type="PANTHER" id="PTHR38406:SF1">
    <property type="entry name" value="TRANSCRIPTIONAL REPRESSOR OPI1"/>
    <property type="match status" value="1"/>
</dbReference>
<sequence>MPSRKRGRKESSEEASPLHGKQQQDDREPVSRGTALPSLEHVSNVSLPPVSCTWNLSPIHSGPGLNARSSAYRSSPVPQHPQPRSSAFTSRCTSLLVDLGSSASGLGLALTFEGRRRLRYCLTWLQYATARTEHHITTLHEMIADLRGQPGCVMSPIYQQLKHIRRDVAHILRSVINVANNCASSVLPQYACKIIRQNILSLPSSFADRLASNRTEEAQTSDSHSTDTAQGEEAATLILTVAVESLDIILKVTHVIADVLDRADYWAQRLRLVQSPHQQNTTSSSATFAPDAPDAPAWQDYPRLTQSASWRSADSSPLEKSPTVKRWRKSSDRPATTPPSPASHTQNL</sequence>
<organism evidence="2 3">
    <name type="scientific">Malassezia psittaci</name>
    <dbReference type="NCBI Taxonomy" id="1821823"/>
    <lineage>
        <taxon>Eukaryota</taxon>
        <taxon>Fungi</taxon>
        <taxon>Dikarya</taxon>
        <taxon>Basidiomycota</taxon>
        <taxon>Ustilaginomycotina</taxon>
        <taxon>Malasseziomycetes</taxon>
        <taxon>Malasseziales</taxon>
        <taxon>Malasseziaceae</taxon>
        <taxon>Malassezia</taxon>
    </lineage>
</organism>
<dbReference type="EMBL" id="CP118382">
    <property type="protein sequence ID" value="WFD45328.1"/>
    <property type="molecule type" value="Genomic_DNA"/>
</dbReference>
<feature type="region of interest" description="Disordered" evidence="1">
    <location>
        <begin position="211"/>
        <end position="230"/>
    </location>
</feature>
<dbReference type="Pfam" id="PF08618">
    <property type="entry name" value="Opi1"/>
    <property type="match status" value="1"/>
</dbReference>
<feature type="region of interest" description="Disordered" evidence="1">
    <location>
        <begin position="276"/>
        <end position="348"/>
    </location>
</feature>
<dbReference type="GO" id="GO:0008654">
    <property type="term" value="P:phospholipid biosynthetic process"/>
    <property type="evidence" value="ECO:0007669"/>
    <property type="project" value="TreeGrafter"/>
</dbReference>
<keyword evidence="3" id="KW-1185">Reference proteome</keyword>
<feature type="region of interest" description="Disordered" evidence="1">
    <location>
        <begin position="67"/>
        <end position="86"/>
    </location>
</feature>
<reference evidence="2" key="1">
    <citation type="submission" date="2023-02" db="EMBL/GenBank/DDBJ databases">
        <title>Mating type loci evolution in Malassezia.</title>
        <authorList>
            <person name="Coelho M.A."/>
        </authorList>
    </citation>
    <scope>NUCLEOTIDE SEQUENCE</scope>
    <source>
        <strain evidence="2">CBS 14136</strain>
    </source>
</reference>
<proteinExistence type="predicted"/>